<organism evidence="1 2">
    <name type="scientific">Desulfuribacillus stibiiarsenatis</name>
    <dbReference type="NCBI Taxonomy" id="1390249"/>
    <lineage>
        <taxon>Bacteria</taxon>
        <taxon>Bacillati</taxon>
        <taxon>Bacillota</taxon>
        <taxon>Desulfuribacillia</taxon>
        <taxon>Desulfuribacillales</taxon>
        <taxon>Desulfuribacillaceae</taxon>
        <taxon>Desulfuribacillus</taxon>
    </lineage>
</organism>
<name>A0A1E5L7C2_9FIRM</name>
<dbReference type="Proteomes" id="UP000095255">
    <property type="component" value="Unassembled WGS sequence"/>
</dbReference>
<evidence type="ECO:0000313" key="2">
    <source>
        <dbReference type="Proteomes" id="UP000095255"/>
    </source>
</evidence>
<keyword evidence="2" id="KW-1185">Reference proteome</keyword>
<dbReference type="InterPro" id="IPR031009">
    <property type="entry name" value="Tcm_partner"/>
</dbReference>
<dbReference type="AlphaFoldDB" id="A0A1E5L7C2"/>
<dbReference type="OrthoDB" id="275124at2"/>
<dbReference type="NCBIfam" id="TIGR04474">
    <property type="entry name" value="tcm_partner"/>
    <property type="match status" value="1"/>
</dbReference>
<dbReference type="EMBL" id="MJAT01000008">
    <property type="protein sequence ID" value="OEH86047.1"/>
    <property type="molecule type" value="Genomic_DNA"/>
</dbReference>
<reference evidence="1 2" key="1">
    <citation type="submission" date="2016-09" db="EMBL/GenBank/DDBJ databases">
        <title>Desulfuribacillus arsenicus sp. nov., an obligately anaerobic, dissimilatory arsenic- and antimonate-reducing bacterium isolated from anoxic sediments.</title>
        <authorList>
            <person name="Abin C.A."/>
            <person name="Hollibaugh J.T."/>
        </authorList>
    </citation>
    <scope>NUCLEOTIDE SEQUENCE [LARGE SCALE GENOMIC DNA]</scope>
    <source>
        <strain evidence="1 2">MLFW-2</strain>
    </source>
</reference>
<evidence type="ECO:0000313" key="1">
    <source>
        <dbReference type="EMBL" id="OEH86047.1"/>
    </source>
</evidence>
<protein>
    <recommendedName>
        <fullName evidence="3">Three-Cys-motif partner protein TcmP</fullName>
    </recommendedName>
</protein>
<comment type="caution">
    <text evidence="1">The sequence shown here is derived from an EMBL/GenBank/DDBJ whole genome shotgun (WGS) entry which is preliminary data.</text>
</comment>
<dbReference type="STRING" id="1390249.BHU72_14545"/>
<evidence type="ECO:0008006" key="3">
    <source>
        <dbReference type="Google" id="ProtNLM"/>
    </source>
</evidence>
<accession>A0A1E5L7C2</accession>
<dbReference type="RefSeq" id="WP_069701569.1">
    <property type="nucleotide sequence ID" value="NZ_MJAT01000008.1"/>
</dbReference>
<proteinExistence type="predicted"/>
<sequence length="385" mass="44236">MAKDTFFVEKKEWSKTKDKLLGHYLKLYFNKILATRANVKYIDCFAGKGRFDDGEIGSPLMALEIAKEALKISKVHNSIDFCFIEKMYSNDLKDNTQQYKCTIYPGAYETSLHQILESCKYQNVFLYIDPFGIKSLHFDIFSSLKSYSCRSMEMLLNLNSFGFIREGCRVLNAKPLSEEISALEERENDSGSTKNDIPNMNRVANGSYWQKIITDYNSGAIDAFQAEDRFVEEYCNQLRNVFSYVINIPIKVKIQNMPKYRMVFATNHKHGLVEMASNMCKKSSELINGGQMTLFDYSKGDGVKEVIMNFISSADQSYDDILVSFYLEKGPLYSESDINAAIKELEAMNSIVVSRNPPITETGRRATWISYKKDMKVRRGYEKCH</sequence>
<gene>
    <name evidence="1" type="ORF">BHU72_14545</name>
</gene>